<keyword evidence="1" id="KW-1133">Transmembrane helix</keyword>
<reference evidence="2" key="1">
    <citation type="journal article" date="2020" name="Nature">
        <title>Giant virus diversity and host interactions through global metagenomics.</title>
        <authorList>
            <person name="Schulz F."/>
            <person name="Roux S."/>
            <person name="Paez-Espino D."/>
            <person name="Jungbluth S."/>
            <person name="Walsh D.A."/>
            <person name="Denef V.J."/>
            <person name="McMahon K.D."/>
            <person name="Konstantinidis K.T."/>
            <person name="Eloe-Fadrosh E.A."/>
            <person name="Kyrpides N.C."/>
            <person name="Woyke T."/>
        </authorList>
    </citation>
    <scope>NUCLEOTIDE SEQUENCE</scope>
    <source>
        <strain evidence="2">GVMAG-S-1101165-83</strain>
    </source>
</reference>
<feature type="transmembrane region" description="Helical" evidence="1">
    <location>
        <begin position="166"/>
        <end position="183"/>
    </location>
</feature>
<feature type="transmembrane region" description="Helical" evidence="1">
    <location>
        <begin position="40"/>
        <end position="58"/>
    </location>
</feature>
<feature type="transmembrane region" description="Helical" evidence="1">
    <location>
        <begin position="140"/>
        <end position="161"/>
    </location>
</feature>
<proteinExistence type="predicted"/>
<dbReference type="EMBL" id="MN740769">
    <property type="protein sequence ID" value="QHU10567.1"/>
    <property type="molecule type" value="Genomic_DNA"/>
</dbReference>
<keyword evidence="1" id="KW-0472">Membrane</keyword>
<evidence type="ECO:0000256" key="1">
    <source>
        <dbReference type="SAM" id="Phobius"/>
    </source>
</evidence>
<organism evidence="2">
    <name type="scientific">viral metagenome</name>
    <dbReference type="NCBI Taxonomy" id="1070528"/>
    <lineage>
        <taxon>unclassified sequences</taxon>
        <taxon>metagenomes</taxon>
        <taxon>organismal metagenomes</taxon>
    </lineage>
</organism>
<keyword evidence="1" id="KW-0812">Transmembrane</keyword>
<feature type="transmembrane region" description="Helical" evidence="1">
    <location>
        <begin position="12"/>
        <end position="28"/>
    </location>
</feature>
<feature type="transmembrane region" description="Helical" evidence="1">
    <location>
        <begin position="70"/>
        <end position="90"/>
    </location>
</feature>
<sequence length="222" mass="26605">MCWNQHVSLNTFLFSIFVLLLIIYNNAFTQYKITYLNNPWMYLFFASFIFMQLIEFFIWRNVDDKFYNNIFSTMAALLIVFQPLASLMLLSKVSLRNTLLMIYIITAAPYFIYKTLTKTMHSTVSKKGHLNWVFSDTNGVFFGNTSFAFVWWLFFFLFSLFYERKWSGFFFGFILLFISYYNYTNDQTAGSMWCWIVNSVMIYYAAYLLIYLPFCEKGLCRN</sequence>
<feature type="transmembrane region" description="Helical" evidence="1">
    <location>
        <begin position="195"/>
        <end position="214"/>
    </location>
</feature>
<dbReference type="AlphaFoldDB" id="A0A6C0K1M6"/>
<evidence type="ECO:0000313" key="2">
    <source>
        <dbReference type="EMBL" id="QHU10567.1"/>
    </source>
</evidence>
<name>A0A6C0K1M6_9ZZZZ</name>
<protein>
    <submittedName>
        <fullName evidence="2">Uncharacterized protein</fullName>
    </submittedName>
</protein>
<accession>A0A6C0K1M6</accession>
<feature type="transmembrane region" description="Helical" evidence="1">
    <location>
        <begin position="97"/>
        <end position="113"/>
    </location>
</feature>